<feature type="region of interest" description="Disordered" evidence="9">
    <location>
        <begin position="781"/>
        <end position="812"/>
    </location>
</feature>
<reference evidence="11" key="1">
    <citation type="submission" date="2021-03" db="EMBL/GenBank/DDBJ databases">
        <authorList>
            <person name="Tagirdzhanova G."/>
        </authorList>
    </citation>
    <scope>NUCLEOTIDE SEQUENCE</scope>
</reference>
<accession>A0A8H3IUE2</accession>
<dbReference type="GO" id="GO:0016740">
    <property type="term" value="F:transferase activity"/>
    <property type="evidence" value="ECO:0007669"/>
    <property type="project" value="UniProtKB-KW"/>
</dbReference>
<evidence type="ECO:0000256" key="4">
    <source>
        <dbReference type="ARBA" id="ARBA00022737"/>
    </source>
</evidence>
<sequence>MAKRREVIEIDDDSSDDSLDLLRRDDEAGQVRPRHPPTRTGRSVSFGLGVDGAAHEALPDPEINYDLHVEEQLRPPRGHSARQASTFGENTAEPIPGNLLDPLIDFDFDGGLINPALLNMEDPPGLPDRSNVEVQTPSGFDGCLEKILEVFPDISHEHCREIYDAQMLNPVEGQPIAQTLITEILDKGKYPKEKDRQKELKRKRLTNSDDEEVAYLKNLQRGEVTFEYAHMSKLILQEQFASVPRRYIDQKFKETNQYFATYQALELAILTSEDSPNPPFERLKRLRALTLPQGEDLSWMDDLTSGGYGIQELKREIMAARKLRRKEEANQKTKKEVSAAAAAKEKEYRDRGEIMDCGTCCDDYPTYKFVHCDGDSPHFLCFGCLQRYADTEIGNQRYKLNCLDDSGCTATYSHKERQRALNAKSFDTLERLQQQAELKLANMAGLEHCPFCDFAAICPPVQIDKEFSCRNPECEKISCRLCRKDSHIPMSCKEYKESLGVDERHAVEEAMTKALLKTCPKCAKQILKQDGCNKVICFCGGMLCDYCGKDITKEGYQHFEGPSLSKSKKCPTHDNFHERRKAEVNKAEAEAIKKAREENPDLTEEQLKLKFSKAVENDLPNRAVPPNLDHLPQHVREHVANHLGIPAWQPHPVAPQIMPGAFPFPNAPPYQPMPVDRNYLLPHFAHFPPPNPALGVGGIPQNGFGDQPLAPDLREQGRRRLLAEIPGIPAIRATVRLPNIPNAPGRNPVPDRHRDHGGMAREFDPFDLGMLDAMHEGQRAYREDQGLPVDVAGGRVGADGARRRRERRTGRP</sequence>
<evidence type="ECO:0000256" key="3">
    <source>
        <dbReference type="ARBA" id="ARBA00022723"/>
    </source>
</evidence>
<keyword evidence="3" id="KW-0479">Metal-binding</keyword>
<evidence type="ECO:0000259" key="10">
    <source>
        <dbReference type="PROSITE" id="PS51873"/>
    </source>
</evidence>
<feature type="domain" description="RING-type" evidence="10">
    <location>
        <begin position="353"/>
        <end position="570"/>
    </location>
</feature>
<dbReference type="Pfam" id="PF26200">
    <property type="entry name" value="Rcat_RNF216"/>
    <property type="match status" value="1"/>
</dbReference>
<evidence type="ECO:0000256" key="8">
    <source>
        <dbReference type="SAM" id="Coils"/>
    </source>
</evidence>
<proteinExistence type="predicted"/>
<protein>
    <recommendedName>
        <fullName evidence="10">RING-type domain-containing protein</fullName>
    </recommendedName>
</protein>
<keyword evidence="6" id="KW-0833">Ubl conjugation pathway</keyword>
<dbReference type="EMBL" id="CAJPDS010000047">
    <property type="protein sequence ID" value="CAF9928325.1"/>
    <property type="molecule type" value="Genomic_DNA"/>
</dbReference>
<feature type="coiled-coil region" evidence="8">
    <location>
        <begin position="310"/>
        <end position="343"/>
    </location>
</feature>
<dbReference type="InterPro" id="IPR051628">
    <property type="entry name" value="LUBAC_E3_Ligases"/>
</dbReference>
<keyword evidence="2" id="KW-0808">Transferase</keyword>
<evidence type="ECO:0000256" key="6">
    <source>
        <dbReference type="ARBA" id="ARBA00022786"/>
    </source>
</evidence>
<keyword evidence="4" id="KW-0677">Repeat</keyword>
<dbReference type="OrthoDB" id="10009520at2759"/>
<feature type="compositionally biased region" description="Basic residues" evidence="9">
    <location>
        <begin position="802"/>
        <end position="812"/>
    </location>
</feature>
<feature type="compositionally biased region" description="Acidic residues" evidence="9">
    <location>
        <begin position="9"/>
        <end position="19"/>
    </location>
</feature>
<dbReference type="PROSITE" id="PS51873">
    <property type="entry name" value="TRIAD"/>
    <property type="match status" value="1"/>
</dbReference>
<dbReference type="InterPro" id="IPR044066">
    <property type="entry name" value="TRIAD_supradom"/>
</dbReference>
<name>A0A8H3IUE2_9LECA</name>
<evidence type="ECO:0000313" key="11">
    <source>
        <dbReference type="EMBL" id="CAF9928325.1"/>
    </source>
</evidence>
<dbReference type="Gene3D" id="1.20.120.1750">
    <property type="match status" value="1"/>
</dbReference>
<keyword evidence="5" id="KW-0863">Zinc-finger</keyword>
<keyword evidence="12" id="KW-1185">Reference proteome</keyword>
<evidence type="ECO:0000256" key="7">
    <source>
        <dbReference type="ARBA" id="ARBA00022833"/>
    </source>
</evidence>
<feature type="compositionally biased region" description="Basic and acidic residues" evidence="9">
    <location>
        <begin position="20"/>
        <end position="29"/>
    </location>
</feature>
<gene>
    <name evidence="11" type="ORF">HETSPECPRED_006804</name>
</gene>
<dbReference type="SUPFAM" id="SSF57850">
    <property type="entry name" value="RING/U-box"/>
    <property type="match status" value="1"/>
</dbReference>
<evidence type="ECO:0000313" key="12">
    <source>
        <dbReference type="Proteomes" id="UP000664521"/>
    </source>
</evidence>
<evidence type="ECO:0000256" key="9">
    <source>
        <dbReference type="SAM" id="MobiDB-lite"/>
    </source>
</evidence>
<dbReference type="PANTHER" id="PTHR22770:SF47">
    <property type="entry name" value="E3 UBIQUITIN-PROTEIN LIGASE RNF216"/>
    <property type="match status" value="1"/>
</dbReference>
<comment type="caution">
    <text evidence="11">The sequence shown here is derived from an EMBL/GenBank/DDBJ whole genome shotgun (WGS) entry which is preliminary data.</text>
</comment>
<feature type="region of interest" description="Disordered" evidence="9">
    <location>
        <begin position="1"/>
        <end position="46"/>
    </location>
</feature>
<organism evidence="11 12">
    <name type="scientific">Heterodermia speciosa</name>
    <dbReference type="NCBI Taxonomy" id="116794"/>
    <lineage>
        <taxon>Eukaryota</taxon>
        <taxon>Fungi</taxon>
        <taxon>Dikarya</taxon>
        <taxon>Ascomycota</taxon>
        <taxon>Pezizomycotina</taxon>
        <taxon>Lecanoromycetes</taxon>
        <taxon>OSLEUM clade</taxon>
        <taxon>Lecanoromycetidae</taxon>
        <taxon>Caliciales</taxon>
        <taxon>Physciaceae</taxon>
        <taxon>Heterodermia</taxon>
    </lineage>
</organism>
<dbReference type="GO" id="GO:0008270">
    <property type="term" value="F:zinc ion binding"/>
    <property type="evidence" value="ECO:0007669"/>
    <property type="project" value="UniProtKB-KW"/>
</dbReference>
<dbReference type="AlphaFoldDB" id="A0A8H3IUE2"/>
<dbReference type="PANTHER" id="PTHR22770">
    <property type="entry name" value="UBIQUITIN CONJUGATING ENZYME 7 INTERACTING PROTEIN-RELATED"/>
    <property type="match status" value="1"/>
</dbReference>
<evidence type="ECO:0000256" key="1">
    <source>
        <dbReference type="ARBA" id="ARBA00004906"/>
    </source>
</evidence>
<evidence type="ECO:0000256" key="5">
    <source>
        <dbReference type="ARBA" id="ARBA00022771"/>
    </source>
</evidence>
<keyword evidence="8" id="KW-0175">Coiled coil</keyword>
<keyword evidence="7" id="KW-0862">Zinc</keyword>
<dbReference type="InterPro" id="IPR047545">
    <property type="entry name" value="BRcat_RBR_RNF216"/>
</dbReference>
<dbReference type="Proteomes" id="UP000664521">
    <property type="component" value="Unassembled WGS sequence"/>
</dbReference>
<comment type="pathway">
    <text evidence="1">Protein modification; protein ubiquitination.</text>
</comment>
<dbReference type="CDD" id="cd20339">
    <property type="entry name" value="BRcat_RBR_RNF216"/>
    <property type="match status" value="1"/>
</dbReference>
<evidence type="ECO:0000256" key="2">
    <source>
        <dbReference type="ARBA" id="ARBA00022679"/>
    </source>
</evidence>